<dbReference type="KEGG" id="hcq:109518551"/>
<feature type="compositionally biased region" description="Basic and acidic residues" evidence="2">
    <location>
        <begin position="37"/>
        <end position="48"/>
    </location>
</feature>
<dbReference type="GeneID" id="109518551"/>
<protein>
    <recommendedName>
        <fullName evidence="5">BCLAF1 and THRAP3 family member 3</fullName>
    </recommendedName>
</protein>
<dbReference type="STRING" id="109280.ENSHCOP00000021140"/>
<comment type="similarity">
    <text evidence="1">Belongs to the BCLAF1/THRAP3 family.</text>
</comment>
<dbReference type="GO" id="GO:0003712">
    <property type="term" value="F:transcription coregulator activity"/>
    <property type="evidence" value="ECO:0007669"/>
    <property type="project" value="TreeGrafter"/>
</dbReference>
<dbReference type="PANTHER" id="PTHR15268:SF17">
    <property type="entry name" value="BCLAF1 AND THRAP3 FAMILY MEMBER 3"/>
    <property type="match status" value="1"/>
</dbReference>
<feature type="region of interest" description="Disordered" evidence="2">
    <location>
        <begin position="1"/>
        <end position="403"/>
    </location>
</feature>
<feature type="compositionally biased region" description="Basic and acidic residues" evidence="2">
    <location>
        <begin position="97"/>
        <end position="112"/>
    </location>
</feature>
<feature type="compositionally biased region" description="Pro residues" evidence="2">
    <location>
        <begin position="1"/>
        <end position="10"/>
    </location>
</feature>
<dbReference type="AlphaFoldDB" id="A0A3Q3DUW5"/>
<name>A0A3Q3DUW5_HIPCM</name>
<dbReference type="GO" id="GO:0045944">
    <property type="term" value="P:positive regulation of transcription by RNA polymerase II"/>
    <property type="evidence" value="ECO:0007669"/>
    <property type="project" value="TreeGrafter"/>
</dbReference>
<feature type="compositionally biased region" description="Basic and acidic residues" evidence="2">
    <location>
        <begin position="66"/>
        <end position="75"/>
    </location>
</feature>
<feature type="compositionally biased region" description="Polar residues" evidence="2">
    <location>
        <begin position="354"/>
        <end position="369"/>
    </location>
</feature>
<dbReference type="Ensembl" id="ENSHCOT00000004392.1">
    <property type="protein sequence ID" value="ENSHCOP00000021140.1"/>
    <property type="gene ID" value="ENSHCOG00000007734.1"/>
</dbReference>
<dbReference type="InterPro" id="IPR029199">
    <property type="entry name" value="THRAP3_BCLAF1"/>
</dbReference>
<dbReference type="GO" id="GO:0016592">
    <property type="term" value="C:mediator complex"/>
    <property type="evidence" value="ECO:0007669"/>
    <property type="project" value="TreeGrafter"/>
</dbReference>
<dbReference type="OrthoDB" id="9935637at2759"/>
<evidence type="ECO:0008006" key="5">
    <source>
        <dbReference type="Google" id="ProtNLM"/>
    </source>
</evidence>
<evidence type="ECO:0000256" key="1">
    <source>
        <dbReference type="ARBA" id="ARBA00006481"/>
    </source>
</evidence>
<feature type="compositionally biased region" description="Basic and acidic residues" evidence="2">
    <location>
        <begin position="296"/>
        <end position="319"/>
    </location>
</feature>
<reference evidence="3" key="1">
    <citation type="submission" date="2025-08" db="UniProtKB">
        <authorList>
            <consortium name="Ensembl"/>
        </authorList>
    </citation>
    <scope>IDENTIFICATION</scope>
</reference>
<feature type="compositionally biased region" description="Basic and acidic residues" evidence="2">
    <location>
        <begin position="147"/>
        <end position="181"/>
    </location>
</feature>
<dbReference type="GO" id="GO:0003677">
    <property type="term" value="F:DNA binding"/>
    <property type="evidence" value="ECO:0007669"/>
    <property type="project" value="TreeGrafter"/>
</dbReference>
<evidence type="ECO:0000313" key="4">
    <source>
        <dbReference type="Proteomes" id="UP000264820"/>
    </source>
</evidence>
<evidence type="ECO:0000256" key="2">
    <source>
        <dbReference type="SAM" id="MobiDB-lite"/>
    </source>
</evidence>
<sequence>MSRQMSPPPQSRRFPWDEHRPYRGSAEQYRGPSDWRPNARDDERRFGEDMFPQGHRKVPPPQDSFWRQRDQEGSFHRRPSPQRNFKDRPRGSPQRDGGFDPDRPRRGFRENVHSFNSRGRSPCSHPRFRGEPPPTNSRSDHSQGPPDWRRDADWRCQGRFRDSSPGFRSEEQRASRREKSTEGLNRSRQREDAQPVLKRPKSEIDGQHHSGFRRNNKDSGDWRYSSVKSDGDYSRDPPGSGTPHFTEHGQGFQNDRKRPQREHLDNSGHRDAGLRHKRTGPASSSQEQFQTTNSRPDVREDSRSRHFPDNWRDGSESKRSSPPQERANFARQGSPTNHRGRGGSHVGRGGFSHNGNRTDFQQDSQSYQNLPREEPRAGYKSQSEACYSNAEEEGVEPSRTEDNRRLEQIRPANVDQHLHRSALDLDVDWPRPRAWKEPDSKNMTVVTEETLVIKVDMSRPALHTSSLCYSAERQLSIDLVNVGRQHLDLLPEASGSMLESKGAHGGTFAEQIITLVHSVKELYFKGNGITLNQRFSAPQRGDDGEEEPRGLTLNQRFSSNHVNTTLTPSDIQPLFPVLSGVQMLHGPGDLRHDLERRRQKRLEGVTITIQGGRHPPPTKDEYADGMLLDERDCRRDGNTGPRRGGPYRMNVRGTSRFKIGQPIRMQNRHSNDNGPSW</sequence>
<accession>A0A3Q3DUW5</accession>
<feature type="compositionally biased region" description="Basic and acidic residues" evidence="2">
    <location>
        <begin position="254"/>
        <end position="274"/>
    </location>
</feature>
<dbReference type="PANTHER" id="PTHR15268">
    <property type="entry name" value="THRAP3/BCLAF1"/>
    <property type="match status" value="1"/>
</dbReference>
<feature type="region of interest" description="Disordered" evidence="2">
    <location>
        <begin position="631"/>
        <end position="651"/>
    </location>
</feature>
<evidence type="ECO:0000313" key="3">
    <source>
        <dbReference type="Ensembl" id="ENSHCOP00000021140.1"/>
    </source>
</evidence>
<proteinExistence type="inferred from homology"/>
<dbReference type="Pfam" id="PF15440">
    <property type="entry name" value="THRAP3_BCLAF1"/>
    <property type="match status" value="1"/>
</dbReference>
<dbReference type="OMA" id="EHDHGIT"/>
<dbReference type="Proteomes" id="UP000264820">
    <property type="component" value="Unplaced"/>
</dbReference>
<reference evidence="3" key="2">
    <citation type="submission" date="2025-09" db="UniProtKB">
        <authorList>
            <consortium name="Ensembl"/>
        </authorList>
    </citation>
    <scope>IDENTIFICATION</scope>
</reference>
<feature type="compositionally biased region" description="Polar residues" evidence="2">
    <location>
        <begin position="281"/>
        <end position="295"/>
    </location>
</feature>
<dbReference type="GeneTree" id="ENSGT00940000167218"/>
<feature type="compositionally biased region" description="Gly residues" evidence="2">
    <location>
        <begin position="343"/>
        <end position="352"/>
    </location>
</feature>
<dbReference type="RefSeq" id="XP_019730014.1">
    <property type="nucleotide sequence ID" value="XM_019874455.1"/>
</dbReference>
<keyword evidence="4" id="KW-1185">Reference proteome</keyword>
<organism evidence="3 4">
    <name type="scientific">Hippocampus comes</name>
    <name type="common">Tiger tail seahorse</name>
    <dbReference type="NCBI Taxonomy" id="109280"/>
    <lineage>
        <taxon>Eukaryota</taxon>
        <taxon>Metazoa</taxon>
        <taxon>Chordata</taxon>
        <taxon>Craniata</taxon>
        <taxon>Vertebrata</taxon>
        <taxon>Euteleostomi</taxon>
        <taxon>Actinopterygii</taxon>
        <taxon>Neopterygii</taxon>
        <taxon>Teleostei</taxon>
        <taxon>Neoteleostei</taxon>
        <taxon>Acanthomorphata</taxon>
        <taxon>Syngnathiaria</taxon>
        <taxon>Syngnathiformes</taxon>
        <taxon>Syngnathoidei</taxon>
        <taxon>Syngnathidae</taxon>
        <taxon>Hippocampus</taxon>
    </lineage>
</organism>